<feature type="repeat" description="TPR" evidence="1">
    <location>
        <begin position="952"/>
        <end position="985"/>
    </location>
</feature>
<name>A0A8J9ZFE1_BRALA</name>
<dbReference type="Pfam" id="PF13460">
    <property type="entry name" value="NAD_binding_10"/>
    <property type="match status" value="1"/>
</dbReference>
<dbReference type="Pfam" id="PF13424">
    <property type="entry name" value="TPR_12"/>
    <property type="match status" value="4"/>
</dbReference>
<dbReference type="Pfam" id="PF13374">
    <property type="entry name" value="TPR_10"/>
    <property type="match status" value="1"/>
</dbReference>
<dbReference type="OrthoDB" id="3038901at2759"/>
<evidence type="ECO:0000256" key="1">
    <source>
        <dbReference type="PROSITE-ProRule" id="PRU00339"/>
    </source>
</evidence>
<dbReference type="GO" id="GO:0008773">
    <property type="term" value="F:[protein-PII] uridylyltransferase activity"/>
    <property type="evidence" value="ECO:0007669"/>
    <property type="project" value="InterPro"/>
</dbReference>
<dbReference type="InterPro" id="IPR011990">
    <property type="entry name" value="TPR-like_helical_dom_sf"/>
</dbReference>
<feature type="repeat" description="TPR" evidence="1">
    <location>
        <begin position="1040"/>
        <end position="1073"/>
    </location>
</feature>
<evidence type="ECO:0000259" key="2">
    <source>
        <dbReference type="Pfam" id="PF03445"/>
    </source>
</evidence>
<feature type="domain" description="Protein-PII uridylyltransferase N-terminal" evidence="2">
    <location>
        <begin position="437"/>
        <end position="520"/>
    </location>
</feature>
<dbReference type="Pfam" id="PF03445">
    <property type="entry name" value="DUF294"/>
    <property type="match status" value="1"/>
</dbReference>
<dbReference type="PANTHER" id="PTHR19959">
    <property type="entry name" value="KINESIN LIGHT CHAIN"/>
    <property type="match status" value="1"/>
</dbReference>
<dbReference type="SUPFAM" id="SSF48452">
    <property type="entry name" value="TPR-like"/>
    <property type="match status" value="2"/>
</dbReference>
<evidence type="ECO:0000313" key="4">
    <source>
        <dbReference type="EMBL" id="CAH1252505.1"/>
    </source>
</evidence>
<feature type="repeat" description="TPR" evidence="1">
    <location>
        <begin position="1128"/>
        <end position="1161"/>
    </location>
</feature>
<evidence type="ECO:0000313" key="5">
    <source>
        <dbReference type="Proteomes" id="UP000838412"/>
    </source>
</evidence>
<dbReference type="SUPFAM" id="SSF51735">
    <property type="entry name" value="NAD(P)-binding Rossmann-fold domains"/>
    <property type="match status" value="1"/>
</dbReference>
<keyword evidence="5" id="KW-1185">Reference proteome</keyword>
<feature type="repeat" description="TPR" evidence="1">
    <location>
        <begin position="820"/>
        <end position="853"/>
    </location>
</feature>
<keyword evidence="1" id="KW-0802">TPR repeat</keyword>
<dbReference type="InterPro" id="IPR019734">
    <property type="entry name" value="TPR_rpt"/>
</dbReference>
<dbReference type="SMART" id="SM00028">
    <property type="entry name" value="TPR"/>
    <property type="match status" value="13"/>
</dbReference>
<protein>
    <submittedName>
        <fullName evidence="4">TTC28 protein</fullName>
    </submittedName>
</protein>
<dbReference type="PROSITE" id="PS50005">
    <property type="entry name" value="TPR"/>
    <property type="match status" value="7"/>
</dbReference>
<dbReference type="EMBL" id="OV696687">
    <property type="protein sequence ID" value="CAH1252505.1"/>
    <property type="molecule type" value="Genomic_DNA"/>
</dbReference>
<dbReference type="InterPro" id="IPR005105">
    <property type="entry name" value="GlnD_Uridyltrans_N"/>
</dbReference>
<dbReference type="InterPro" id="IPR016040">
    <property type="entry name" value="NAD(P)-bd_dom"/>
</dbReference>
<evidence type="ECO:0000259" key="3">
    <source>
        <dbReference type="Pfam" id="PF13460"/>
    </source>
</evidence>
<gene>
    <name evidence="4" type="primary">TTC28</name>
    <name evidence="4" type="ORF">BLAG_LOCUS12573</name>
</gene>
<organism evidence="4 5">
    <name type="scientific">Branchiostoma lanceolatum</name>
    <name type="common">Common lancelet</name>
    <name type="synonym">Amphioxus lanceolatum</name>
    <dbReference type="NCBI Taxonomy" id="7740"/>
    <lineage>
        <taxon>Eukaryota</taxon>
        <taxon>Metazoa</taxon>
        <taxon>Chordata</taxon>
        <taxon>Cephalochordata</taxon>
        <taxon>Leptocardii</taxon>
        <taxon>Amphioxiformes</taxon>
        <taxon>Branchiostomatidae</taxon>
        <taxon>Branchiostoma</taxon>
    </lineage>
</organism>
<feature type="repeat" description="TPR" evidence="1">
    <location>
        <begin position="776"/>
        <end position="809"/>
    </location>
</feature>
<dbReference type="PANTHER" id="PTHR19959:SF119">
    <property type="entry name" value="FUNGAL LIPASE-LIKE DOMAIN-CONTAINING PROTEIN"/>
    <property type="match status" value="1"/>
</dbReference>
<feature type="repeat" description="TPR" evidence="1">
    <location>
        <begin position="996"/>
        <end position="1029"/>
    </location>
</feature>
<dbReference type="Gene3D" id="3.40.50.720">
    <property type="entry name" value="NAD(P)-binding Rossmann-like Domain"/>
    <property type="match status" value="1"/>
</dbReference>
<feature type="domain" description="NAD(P)-binding" evidence="3">
    <location>
        <begin position="1257"/>
        <end position="1374"/>
    </location>
</feature>
<dbReference type="InterPro" id="IPR036291">
    <property type="entry name" value="NAD(P)-bd_dom_sf"/>
</dbReference>
<reference evidence="4" key="1">
    <citation type="submission" date="2022-01" db="EMBL/GenBank/DDBJ databases">
        <authorList>
            <person name="Braso-Vives M."/>
        </authorList>
    </citation>
    <scope>NUCLEOTIDE SEQUENCE</scope>
</reference>
<feature type="repeat" description="TPR" evidence="1">
    <location>
        <begin position="1172"/>
        <end position="1205"/>
    </location>
</feature>
<sequence>MSNMLRVAGTLLPVDVQCRRFVTANRYDLAETGYGRALLAAMSDMDRLQEVEVLKSLGDLNVEKGRLHKTEASRNLERGLNLYRAALLRCEDPGEGESLQHRVKLAEKLRQKTPVADSTSGTTITSAVRTAEIFQDLDKKRANGGHMDSILNGYTKILVEGIAEENKLLEVEAMKSLGDVNLKRGRDLKEPRHLTKATALYSTALERCDDPHGKTVLTHRLLHAAKVRRDMQEVRRRMILKGKKTNKWLPTGPDKVTSTISQGHNLTSAEDSRQCKEHVQKGVEAVKSGDLDSAERHFAAALKAVHVKDSVSDQYDKEVEPLCKLCDVYLKRGMQSRDGSDFTKAAALCNAALVRARPEDREGIKRTILRISRLFVEHVLGIEQAVDTEKHKFFMVESRRHVEDEIKRIEQEIDPYSLDDDDPKIREMEKKRAEAIITLFQTIVQQRKTFIAGLVDECMKVMGPPPCKYAMIGLGSQATGLATPYSDLEFAILIEEETENNVEYFRKLTHYLHLKVINLGETILPAMAIKSLNDFSSDDPLDSWFYDSVTPRGFSFDGAMPHACKTPLGRGKTCGLIHTPSGMTNILKKDLQLYIKKGYHLASILGNVCLITGEQDLVDAYSTLWTHLLQSSDGAISVLQALSIMTEETNRETFTRKALTSSLLNVKKEIYRFSTLVVSCWALIHGIQPTTSWDTIQKMNMNGVINSENAHHLMVLVSISAELRLRTYMSNRGQVENMSALSPMSANTNFEEKLKKVFYFSNTKQLMRETAHPDIADSLESLGGIWYHLGDNRKAVSYYEQSLQLKRGIYGENTAHPDIASTLNNLGAAWYDLGDHRKAVSYYEQSLQMKRSIYGENDAQADIAWLLNNLGNAWRYLGDNRKAVSYHEQSLQIRRSIYGENTAHPGIAGSINNLGGAWIDLGDHKTAISYHKQSQQMRRSVYGENTAHPDIAASLDNLGTTWGDLGDHKKAVSYFEQSLQMNRSIYGENTAHTDIAASLDNLGTTWSHLGDYRKAVSYYKQSLQMSRSIYGKNTAHPDIAASLDNLGEAWCHLGDHRKAVSYYEQSLQMRRSIYGENTAHPDIAGSLAKLGTDLSHLGDHRKAASFLEESLQMYGLIYGENTAHSDIASSLNNLGTAWSHLGDHRKALSYYEQSLQMNRRIYSKNAAHPHIAQSLNNLGNAWRKIGDHKKAVSYHEQSLQMRRSIYGENNAHPDISQSLYNLGCMCGNLGDHRKAVPSHGTGARLEFSARTFEETHGVHLVQQALDKKNRVLALVRDIDKMNGLVQDTNLEVVEVDVMSEDSIAAQLEGRAVDVMISCLGRTDRKSREPSTFHSDSMREVVGAMRRAKVKRLVCVSCWWTTIWPQDGRPWWYRWFLQSGCSANVVTVVVCAIWPQDGRPWWYRWFLQGGWTSTHADLAEMEEFITMACTDIIYTVVKPPVFLTDGPLDDIIYTVVKPPVFLTDGPLDDIIYTVVKPPVFLTDGPLDDIIYTVVKPPVFLTDGPLDVVKPPVFLTDGPLDGTCPNPYPNPNPARTSSTPSTDIIYTVVKPPVFLTDGPLDARELKATQLEQVPFTGRPTLARANLARFLLFILSTSKWNSRKVAIL</sequence>
<accession>A0A8J9ZFE1</accession>
<dbReference type="Gene3D" id="1.25.40.10">
    <property type="entry name" value="Tetratricopeptide repeat domain"/>
    <property type="match status" value="5"/>
</dbReference>
<proteinExistence type="predicted"/>
<dbReference type="Proteomes" id="UP000838412">
    <property type="component" value="Chromosome 2"/>
</dbReference>